<feature type="compositionally biased region" description="Low complexity" evidence="1">
    <location>
        <begin position="392"/>
        <end position="403"/>
    </location>
</feature>
<dbReference type="EMBL" id="JAFCMP010000235">
    <property type="protein sequence ID" value="KAG5182617.1"/>
    <property type="molecule type" value="Genomic_DNA"/>
</dbReference>
<dbReference type="Proteomes" id="UP000664859">
    <property type="component" value="Unassembled WGS sequence"/>
</dbReference>
<gene>
    <name evidence="2" type="ORF">JKP88DRAFT_318609</name>
</gene>
<evidence type="ECO:0000313" key="2">
    <source>
        <dbReference type="EMBL" id="KAG5182617.1"/>
    </source>
</evidence>
<evidence type="ECO:0008006" key="4">
    <source>
        <dbReference type="Google" id="ProtNLM"/>
    </source>
</evidence>
<reference evidence="2" key="1">
    <citation type="submission" date="2021-02" db="EMBL/GenBank/DDBJ databases">
        <title>First Annotated Genome of the Yellow-green Alga Tribonema minus.</title>
        <authorList>
            <person name="Mahan K.M."/>
        </authorList>
    </citation>
    <scope>NUCLEOTIDE SEQUENCE</scope>
    <source>
        <strain evidence="2">UTEX B ZZ1240</strain>
    </source>
</reference>
<sequence>MTKDDEQKASSCTEDAEEQDEEAKEQDEEAEVKRMLEELWQVAARNLSKNQLAVAKMAGPVLQRTKLLDAELIADTSDAQLRSYELEEGTIRALRRAFGTAQAGIGAGSGAGGAATAGPPMPKAVYIDGSPSSTNTFPAIAKHLPTQDDEEEEAAFYNLRPFATSVDVAPPVRLMFAGFGFIADAFYRGAEEGRLPARWYEGAHGLCDFSARVPNGKDKESLRQHYVLQLLAELWPGVFFFTAYKTDGSCLVEVSWSNPGFMVAIIKFKDELHASGDAPLQCQRYVQDFYAKKSPPDRLGTDPVLRATGAPVLVMTIAGPNLGVYGHLTCTASEEPNARSSRSPISISPISIPTLTANAAVQGGSTQPHQGGSRPRKRTSSGGSEGLPPRPSGSTSSGGQSASNGVFGGIASMRTSVLLAFHHHQYDLHDEALWSASRLSLEKQRALAEERAGWPWPLPYPLRNSEVLVDIKPLRIAHKLLFSAQLRAGAGGCERASYVLIKFSSAYPAQIHNAWARAKLAPEFVACTPLPGGLSMVVMEHLRQQEGWHMLCEMEQNRDQQRMAFAAAEAALNRAHKVRIADSEYGAVHGDVRGPNIMVKEDQHVQGGWQVRFVDLNWAGVQGSAFYPKALLNAHALGWHVEACAGQPMQQYHDTYLLQKLGKVGMST</sequence>
<dbReference type="InterPro" id="IPR011009">
    <property type="entry name" value="Kinase-like_dom_sf"/>
</dbReference>
<proteinExistence type="predicted"/>
<evidence type="ECO:0000313" key="3">
    <source>
        <dbReference type="Proteomes" id="UP000664859"/>
    </source>
</evidence>
<comment type="caution">
    <text evidence="2">The sequence shown here is derived from an EMBL/GenBank/DDBJ whole genome shotgun (WGS) entry which is preliminary data.</text>
</comment>
<feature type="compositionally biased region" description="Polar residues" evidence="1">
    <location>
        <begin position="361"/>
        <end position="370"/>
    </location>
</feature>
<dbReference type="OrthoDB" id="155726at2759"/>
<name>A0A835YYX9_9STRA</name>
<evidence type="ECO:0000256" key="1">
    <source>
        <dbReference type="SAM" id="MobiDB-lite"/>
    </source>
</evidence>
<keyword evidence="3" id="KW-1185">Reference proteome</keyword>
<dbReference type="SUPFAM" id="SSF56112">
    <property type="entry name" value="Protein kinase-like (PK-like)"/>
    <property type="match status" value="1"/>
</dbReference>
<feature type="region of interest" description="Disordered" evidence="1">
    <location>
        <begin position="1"/>
        <end position="32"/>
    </location>
</feature>
<accession>A0A835YYX9</accession>
<feature type="compositionally biased region" description="Acidic residues" evidence="1">
    <location>
        <begin position="14"/>
        <end position="30"/>
    </location>
</feature>
<protein>
    <recommendedName>
        <fullName evidence="4">Protein kinase domain-containing protein</fullName>
    </recommendedName>
</protein>
<dbReference type="AlphaFoldDB" id="A0A835YYX9"/>
<feature type="region of interest" description="Disordered" evidence="1">
    <location>
        <begin position="361"/>
        <end position="403"/>
    </location>
</feature>
<organism evidence="2 3">
    <name type="scientific">Tribonema minus</name>
    <dbReference type="NCBI Taxonomy" id="303371"/>
    <lineage>
        <taxon>Eukaryota</taxon>
        <taxon>Sar</taxon>
        <taxon>Stramenopiles</taxon>
        <taxon>Ochrophyta</taxon>
        <taxon>PX clade</taxon>
        <taxon>Xanthophyceae</taxon>
        <taxon>Tribonematales</taxon>
        <taxon>Tribonemataceae</taxon>
        <taxon>Tribonema</taxon>
    </lineage>
</organism>